<dbReference type="RefSeq" id="XP_008815850.1">
    <property type="nucleotide sequence ID" value="XM_008817628.1"/>
</dbReference>
<sequence length="59" mass="6623">MLKELENIIVGNKVVNGPKLEVLKKIILSDELIGNRPSDQLKTFLSDLMSDNSNLKEKV</sequence>
<dbReference type="GeneID" id="20037303"/>
<dbReference type="AlphaFoldDB" id="W7A836"/>
<dbReference type="VEuPathDB" id="PlasmoDB:C922_02029"/>
<accession>W7A836</accession>
<evidence type="ECO:0000313" key="2">
    <source>
        <dbReference type="Proteomes" id="UP000030640"/>
    </source>
</evidence>
<proteinExistence type="predicted"/>
<reference evidence="1 2" key="1">
    <citation type="submission" date="2013-02" db="EMBL/GenBank/DDBJ databases">
        <title>The Genome Sequence of Plasmodium inui San Antonio 1.</title>
        <authorList>
            <consortium name="The Broad Institute Genome Sequencing Platform"/>
            <consortium name="The Broad Institute Genome Sequencing Center for Infectious Disease"/>
            <person name="Neafsey D."/>
            <person name="Cheeseman I."/>
            <person name="Volkman S."/>
            <person name="Adams J."/>
            <person name="Walker B."/>
            <person name="Young S.K."/>
            <person name="Zeng Q."/>
            <person name="Gargeya S."/>
            <person name="Fitzgerald M."/>
            <person name="Haas B."/>
            <person name="Abouelleil A."/>
            <person name="Alvarado L."/>
            <person name="Arachchi H.M."/>
            <person name="Berlin A.M."/>
            <person name="Chapman S.B."/>
            <person name="Dewar J."/>
            <person name="Goldberg J."/>
            <person name="Griggs A."/>
            <person name="Gujja S."/>
            <person name="Hansen M."/>
            <person name="Howarth C."/>
            <person name="Imamovic A."/>
            <person name="Larimer J."/>
            <person name="McCowan C."/>
            <person name="Murphy C."/>
            <person name="Neiman D."/>
            <person name="Pearson M."/>
            <person name="Priest M."/>
            <person name="Roberts A."/>
            <person name="Saif S."/>
            <person name="Shea T."/>
            <person name="Sisk P."/>
            <person name="Sykes S."/>
            <person name="Wortman J."/>
            <person name="Nusbaum C."/>
            <person name="Birren B."/>
        </authorList>
    </citation>
    <scope>NUCLEOTIDE SEQUENCE [LARGE SCALE GENOMIC DNA]</scope>
    <source>
        <strain evidence="1 2">San Antonio 1</strain>
    </source>
</reference>
<dbReference type="EMBL" id="KI965465">
    <property type="protein sequence ID" value="EUD67840.1"/>
    <property type="molecule type" value="Genomic_DNA"/>
</dbReference>
<name>W7A836_9APIC</name>
<dbReference type="Proteomes" id="UP000030640">
    <property type="component" value="Unassembled WGS sequence"/>
</dbReference>
<organism evidence="1 2">
    <name type="scientific">Plasmodium inui San Antonio 1</name>
    <dbReference type="NCBI Taxonomy" id="1237626"/>
    <lineage>
        <taxon>Eukaryota</taxon>
        <taxon>Sar</taxon>
        <taxon>Alveolata</taxon>
        <taxon>Apicomplexa</taxon>
        <taxon>Aconoidasida</taxon>
        <taxon>Haemosporida</taxon>
        <taxon>Plasmodiidae</taxon>
        <taxon>Plasmodium</taxon>
        <taxon>Plasmodium (Plasmodium)</taxon>
    </lineage>
</organism>
<keyword evidence="2" id="KW-1185">Reference proteome</keyword>
<protein>
    <submittedName>
        <fullName evidence="1">Uncharacterized protein</fullName>
    </submittedName>
</protein>
<evidence type="ECO:0000313" key="1">
    <source>
        <dbReference type="EMBL" id="EUD67840.1"/>
    </source>
</evidence>
<gene>
    <name evidence="1" type="ORF">C922_02029</name>
</gene>